<dbReference type="AlphaFoldDB" id="A0A126V2J4"/>
<dbReference type="STRING" id="1579316.RC74_12160"/>
<protein>
    <recommendedName>
        <fullName evidence="3">Baseplate protein J-like domain-containing protein</fullName>
    </recommendedName>
</protein>
<name>A0A126V2J4_9RHOB</name>
<reference evidence="1 2" key="1">
    <citation type="submission" date="2016-02" db="EMBL/GenBank/DDBJ databases">
        <title>Complete genome sequence of Halocynthiibacter arcticus PAMC 20958t from arctic marine sediment.</title>
        <authorList>
            <person name="Lee Y.M."/>
            <person name="Baek K."/>
            <person name="Lee H.K."/>
            <person name="Shin S.C."/>
        </authorList>
    </citation>
    <scope>NUCLEOTIDE SEQUENCE [LARGE SCALE GENOMIC DNA]</scope>
    <source>
        <strain evidence="1">PAMC 20958</strain>
    </source>
</reference>
<organism evidence="1 2">
    <name type="scientific">Falsihalocynthiibacter arcticus</name>
    <dbReference type="NCBI Taxonomy" id="1579316"/>
    <lineage>
        <taxon>Bacteria</taxon>
        <taxon>Pseudomonadati</taxon>
        <taxon>Pseudomonadota</taxon>
        <taxon>Alphaproteobacteria</taxon>
        <taxon>Rhodobacterales</taxon>
        <taxon>Roseobacteraceae</taxon>
        <taxon>Falsihalocynthiibacter</taxon>
    </lineage>
</organism>
<accession>A0A126V2J4</accession>
<gene>
    <name evidence="1" type="ORF">RC74_12160</name>
</gene>
<dbReference type="KEGG" id="hat:RC74_12160"/>
<dbReference type="RefSeq" id="WP_039004690.1">
    <property type="nucleotide sequence ID" value="NZ_CP014327.1"/>
</dbReference>
<evidence type="ECO:0000313" key="2">
    <source>
        <dbReference type="Proteomes" id="UP000070371"/>
    </source>
</evidence>
<dbReference type="Proteomes" id="UP000070371">
    <property type="component" value="Chromosome"/>
</dbReference>
<dbReference type="OrthoDB" id="266253at2"/>
<evidence type="ECO:0008006" key="3">
    <source>
        <dbReference type="Google" id="ProtNLM"/>
    </source>
</evidence>
<sequence>MTNFTANPEIPDFTRWNRAGLDRFEYLSAGAAEFTEDLRILQLLLFAKGQHPDDFDDPAAWAKAFETGAFADGGTLRDALAALQSHSARPDMDGITAQNANRTERLLAQFQAVLTDPSAQISRAFARALHGLSQTINAYANEGTLRTATQTVHAHHLLSLIGFQPRPAASALTPIAYQIKADAGRITLDAGLAFDYALPQGGPVLTFESYNAVAAHPDLNRMQFTGHDTQQDPIPAGQDTFELSGKSAFTTAAKGDIAVLQDGTSREAVIVTLADADARLLSVTRSGYQSVSGHLQSAVVVTAPKTRWATRPRGSTWIHFNVAPTTFPNAVVQLGRGSGGDRSYHRVQEVRNRDLRVANLQSPWVFETLGAVQFSGTATAVGDDGTFEIAVPLVAEGAALPRFAASEDTAQEAYATIIEDGPGVDIDCITPFQYFIFESQVQRTTCYSRGANLGPLVDLSDNYIYLEDVKESDIATQPFVVLEHTNGALFATSVTVVSTDSFGIAIEPADSPFDTAKVVAIHCNFAGTSAVVADARSRGAVFASGDTVMQVNCPASQQDLLRPGRMVLIIGDDGAPTVQVILREVVSQSGDTITLRVDERGQDLSGLRKGFAHLFANVATFGHGKSMPPRVLGSGDGAQAGQIMLIEDPQVSTRQNSDFPGGITTDIQITVEDQIWQQIAPDVAPPSDGPYYSVVQQPEGPFTVTFHRILPTGDDNVLLSRLRIGAGLLGNDIPPYGVTNLQPKNPLVDAVTQPFAPEAGADLEGVEALRSGGKSRYALFGRALSVDDFARLAESHAAVVHAHAALLRQGRGRGGNRIRLWVAPTGGTGLTAFQSELNAMLRASSLPGTQIEIMTYHSIALRGICQIALKPGYADLFTIRTEIEDALMARFAIAARPLGQQLYTSQIGAEIEGHRAVSHVITQLDLPCADPHLTCVLDNDGAIQAARPTPDTSVHLIDVTDLTLEFDDTIAGANG</sequence>
<evidence type="ECO:0000313" key="1">
    <source>
        <dbReference type="EMBL" id="AML51919.1"/>
    </source>
</evidence>
<dbReference type="EMBL" id="CP014327">
    <property type="protein sequence ID" value="AML51919.1"/>
    <property type="molecule type" value="Genomic_DNA"/>
</dbReference>
<keyword evidence="2" id="KW-1185">Reference proteome</keyword>
<proteinExistence type="predicted"/>